<dbReference type="eggNOG" id="ENOG5032KPF">
    <property type="taxonomic scope" value="Bacteria"/>
</dbReference>
<sequence>MRELKVEKWRKLIYECRNSGQTIRTWCNEHNISPQTFYRWQRVVWDAGTQNLLEGSKRQPVMILDETAVFAEYPLSAPIQSAPASTAAVILHLDAVTLEIQNGVSSETVEAVLRAVKALC</sequence>
<dbReference type="OrthoDB" id="9808061at2"/>
<dbReference type="NCBIfam" id="NF047593">
    <property type="entry name" value="IS66_ISAeme5_TnpA"/>
    <property type="match status" value="1"/>
</dbReference>
<dbReference type="EMBL" id="CP003639">
    <property type="protein sequence ID" value="AFM43123.1"/>
    <property type="molecule type" value="Genomic_DNA"/>
</dbReference>
<dbReference type="SUPFAM" id="SSF48295">
    <property type="entry name" value="TrpR-like"/>
    <property type="match status" value="1"/>
</dbReference>
<proteinExistence type="predicted"/>
<dbReference type="STRING" id="646529.Desaci_4272"/>
<evidence type="ECO:0000313" key="2">
    <source>
        <dbReference type="Proteomes" id="UP000002892"/>
    </source>
</evidence>
<gene>
    <name evidence="1" type="ordered locus">Desaci_4272</name>
</gene>
<accession>I4DBE9</accession>
<name>I4DBE9_DESAJ</name>
<dbReference type="KEGG" id="dai:Desaci_4272"/>
<keyword evidence="2" id="KW-1185">Reference proteome</keyword>
<organism evidence="1 2">
    <name type="scientific">Desulfosporosinus acidiphilus (strain DSM 22704 / JCM 16185 / SJ4)</name>
    <dbReference type="NCBI Taxonomy" id="646529"/>
    <lineage>
        <taxon>Bacteria</taxon>
        <taxon>Bacillati</taxon>
        <taxon>Bacillota</taxon>
        <taxon>Clostridia</taxon>
        <taxon>Eubacteriales</taxon>
        <taxon>Desulfitobacteriaceae</taxon>
        <taxon>Desulfosporosinus</taxon>
    </lineage>
</organism>
<dbReference type="InterPro" id="IPR010921">
    <property type="entry name" value="Trp_repressor/repl_initiator"/>
</dbReference>
<evidence type="ECO:0000313" key="1">
    <source>
        <dbReference type="EMBL" id="AFM43123.1"/>
    </source>
</evidence>
<evidence type="ECO:0008006" key="3">
    <source>
        <dbReference type="Google" id="ProtNLM"/>
    </source>
</evidence>
<dbReference type="Proteomes" id="UP000002892">
    <property type="component" value="Chromosome"/>
</dbReference>
<protein>
    <recommendedName>
        <fullName evidence="3">Transposase</fullName>
    </recommendedName>
</protein>
<dbReference type="RefSeq" id="WP_014829109.1">
    <property type="nucleotide sequence ID" value="NC_018068.1"/>
</dbReference>
<dbReference type="HOGENOM" id="CLU_151804_1_2_9"/>
<dbReference type="AlphaFoldDB" id="I4DBE9"/>
<reference evidence="1 2" key="1">
    <citation type="journal article" date="2012" name="J. Bacteriol.">
        <title>Complete genome sequences of Desulfosporosinus orientis DSM765T, Desulfosporosinus youngiae DSM17734T, Desulfosporosinus meridiei DSM13257T, and Desulfosporosinus acidiphilus DSM22704T.</title>
        <authorList>
            <person name="Pester M."/>
            <person name="Brambilla E."/>
            <person name="Alazard D."/>
            <person name="Rattei T."/>
            <person name="Weinmaier T."/>
            <person name="Han J."/>
            <person name="Lucas S."/>
            <person name="Lapidus A."/>
            <person name="Cheng J.F."/>
            <person name="Goodwin L."/>
            <person name="Pitluck S."/>
            <person name="Peters L."/>
            <person name="Ovchinnikova G."/>
            <person name="Teshima H."/>
            <person name="Detter J.C."/>
            <person name="Han C.S."/>
            <person name="Tapia R."/>
            <person name="Land M.L."/>
            <person name="Hauser L."/>
            <person name="Kyrpides N.C."/>
            <person name="Ivanova N.N."/>
            <person name="Pagani I."/>
            <person name="Huntmann M."/>
            <person name="Wei C.L."/>
            <person name="Davenport K.W."/>
            <person name="Daligault H."/>
            <person name="Chain P.S."/>
            <person name="Chen A."/>
            <person name="Mavromatis K."/>
            <person name="Markowitz V."/>
            <person name="Szeto E."/>
            <person name="Mikhailova N."/>
            <person name="Pati A."/>
            <person name="Wagner M."/>
            <person name="Woyke T."/>
            <person name="Ollivier B."/>
            <person name="Klenk H.P."/>
            <person name="Spring S."/>
            <person name="Loy A."/>
        </authorList>
    </citation>
    <scope>NUCLEOTIDE SEQUENCE [LARGE SCALE GENOMIC DNA]</scope>
    <source>
        <strain evidence="2">DSM 22704 / JCM 16185 / SJ4</strain>
    </source>
</reference>
<dbReference type="GO" id="GO:0043565">
    <property type="term" value="F:sequence-specific DNA binding"/>
    <property type="evidence" value="ECO:0007669"/>
    <property type="project" value="InterPro"/>
</dbReference>